<protein>
    <submittedName>
        <fullName evidence="1">Formamidase FmdS</fullName>
    </submittedName>
</protein>
<proteinExistence type="predicted"/>
<dbReference type="InterPro" id="IPR054833">
    <property type="entry name" value="FormamaseFmdA"/>
</dbReference>
<dbReference type="InterPro" id="IPR004304">
    <property type="entry name" value="FmdA_AmdA"/>
</dbReference>
<dbReference type="Pfam" id="PF03069">
    <property type="entry name" value="FmdA_AmdA"/>
    <property type="match status" value="1"/>
</dbReference>
<reference evidence="1 2" key="1">
    <citation type="submission" date="2024-03" db="EMBL/GenBank/DDBJ databases">
        <title>Genome-scale model development and genomic sequencing of the oleaginous clade Lipomyces.</title>
        <authorList>
            <consortium name="Lawrence Berkeley National Laboratory"/>
            <person name="Czajka J.J."/>
            <person name="Han Y."/>
            <person name="Kim J."/>
            <person name="Mondo S.J."/>
            <person name="Hofstad B.A."/>
            <person name="Robles A."/>
            <person name="Haridas S."/>
            <person name="Riley R."/>
            <person name="LaButti K."/>
            <person name="Pangilinan J."/>
            <person name="Andreopoulos W."/>
            <person name="Lipzen A."/>
            <person name="Yan J."/>
            <person name="Wang M."/>
            <person name="Ng V."/>
            <person name="Grigoriev I.V."/>
            <person name="Spatafora J.W."/>
            <person name="Magnuson J.K."/>
            <person name="Baker S.E."/>
            <person name="Pomraning K.R."/>
        </authorList>
    </citation>
    <scope>NUCLEOTIDE SEQUENCE [LARGE SCALE GENOMIC DNA]</scope>
    <source>
        <strain evidence="1 2">Phaff 52-87</strain>
    </source>
</reference>
<gene>
    <name evidence="1" type="ORF">BZA70DRAFT_283557</name>
</gene>
<evidence type="ECO:0000313" key="1">
    <source>
        <dbReference type="EMBL" id="KAK7203380.1"/>
    </source>
</evidence>
<dbReference type="PANTHER" id="PTHR31891:SF1">
    <property type="entry name" value="FORMAMIDASE C869.04-RELATED"/>
    <property type="match status" value="1"/>
</dbReference>
<dbReference type="EMBL" id="JBBJBU010000012">
    <property type="protein sequence ID" value="KAK7203380.1"/>
    <property type="molecule type" value="Genomic_DNA"/>
</dbReference>
<dbReference type="Gene3D" id="3.10.28.20">
    <property type="entry name" value="Acetamidase/Formamidase-like domains"/>
    <property type="match status" value="1"/>
</dbReference>
<dbReference type="Gene3D" id="2.60.120.580">
    <property type="entry name" value="Acetamidase/Formamidase-like domains"/>
    <property type="match status" value="1"/>
</dbReference>
<keyword evidence="2" id="KW-1185">Reference proteome</keyword>
<dbReference type="GeneID" id="90038964"/>
<dbReference type="SUPFAM" id="SSF141130">
    <property type="entry name" value="Acetamidase/Formamidase-like"/>
    <property type="match status" value="1"/>
</dbReference>
<dbReference type="Proteomes" id="UP001498771">
    <property type="component" value="Unassembled WGS sequence"/>
</dbReference>
<dbReference type="RefSeq" id="XP_064766413.1">
    <property type="nucleotide sequence ID" value="XM_064913452.1"/>
</dbReference>
<dbReference type="NCBIfam" id="NF045496">
    <property type="entry name" value="FormamaseFmdA"/>
    <property type="match status" value="1"/>
</dbReference>
<organism evidence="1 2">
    <name type="scientific">Myxozyma melibiosi</name>
    <dbReference type="NCBI Taxonomy" id="54550"/>
    <lineage>
        <taxon>Eukaryota</taxon>
        <taxon>Fungi</taxon>
        <taxon>Dikarya</taxon>
        <taxon>Ascomycota</taxon>
        <taxon>Saccharomycotina</taxon>
        <taxon>Lipomycetes</taxon>
        <taxon>Lipomycetales</taxon>
        <taxon>Lipomycetaceae</taxon>
        <taxon>Myxozyma</taxon>
    </lineage>
</organism>
<dbReference type="PANTHER" id="PTHR31891">
    <property type="entry name" value="FORMAMIDASE C869.04-RELATED"/>
    <property type="match status" value="1"/>
</dbReference>
<sequence length="438" mass="47842">MPVDAIPTKISVDLHRPYHEQPGLHTRWHPEIPFYCSVEPGEVFKVECFDSSGGQVFNTDDADDIAKVNPLSIHCLSGPIEVKGAEPGDLLIVDIQDIQPFPDEPWGYTAIMDPAKTSAFLNDKYPQMQKAIWDIDGIFASSRHIPHVKFPGFIHPGIIGTLPSYEMLNKWKKREADLVDFHASLNDGCTVAALPNPEGSYIGQGVDPALAKKVGEEGVRTVPPREHGGNIDIKNLSRGSKAYLPIYVKGAGFSVGDIHFSEGDGEISFCGAIEMHGIITLKLGIIKNGMKDMSIYNPVFIPGNVTAHYGPSRYLTFQGISVDDDGKQHFLDAKVAFRQAVLNAIEYLKGFGYTGEQAYLLLSAAPVETHISSIVDVPNSCVSYSIPADIFDFDIMPKEGGPIIQPNMGKTAFPIFMSKCVLENECLCSSSLLCLLSI</sequence>
<evidence type="ECO:0000313" key="2">
    <source>
        <dbReference type="Proteomes" id="UP001498771"/>
    </source>
</evidence>
<accession>A0ABR1F0K0</accession>
<comment type="caution">
    <text evidence="1">The sequence shown here is derived from an EMBL/GenBank/DDBJ whole genome shotgun (WGS) entry which is preliminary data.</text>
</comment>
<name>A0ABR1F0K0_9ASCO</name>